<proteinExistence type="predicted"/>
<dbReference type="HOGENOM" id="CLU_1564428_0_0_1"/>
<dbReference type="InParanoid" id="B0WBT2"/>
<name>B0WBT2_CULQU</name>
<accession>B0WBT2</accession>
<organism>
    <name type="scientific">Culex quinquefasciatus</name>
    <name type="common">Southern house mosquito</name>
    <name type="synonym">Culex pungens</name>
    <dbReference type="NCBI Taxonomy" id="7176"/>
    <lineage>
        <taxon>Eukaryota</taxon>
        <taxon>Metazoa</taxon>
        <taxon>Ecdysozoa</taxon>
        <taxon>Arthropoda</taxon>
        <taxon>Hexapoda</taxon>
        <taxon>Insecta</taxon>
        <taxon>Pterygota</taxon>
        <taxon>Neoptera</taxon>
        <taxon>Endopterygota</taxon>
        <taxon>Diptera</taxon>
        <taxon>Nematocera</taxon>
        <taxon>Culicoidea</taxon>
        <taxon>Culicidae</taxon>
        <taxon>Culicinae</taxon>
        <taxon>Culicini</taxon>
        <taxon>Culex</taxon>
        <taxon>Culex</taxon>
    </lineage>
</organism>
<evidence type="ECO:0000313" key="3">
    <source>
        <dbReference type="Proteomes" id="UP000002320"/>
    </source>
</evidence>
<evidence type="ECO:0000313" key="1">
    <source>
        <dbReference type="EMBL" id="EDS42862.1"/>
    </source>
</evidence>
<protein>
    <submittedName>
        <fullName evidence="1 2">Uncharacterized protein</fullName>
    </submittedName>
</protein>
<gene>
    <name evidence="2" type="primary">6036073</name>
    <name evidence="1" type="ORF">CpipJ_CPIJ004631</name>
</gene>
<sequence length="171" mass="19716">MTGRNLTYIVNEDMVPFAWNHNWINETARYLNTEAVEHPHGCTGAGADFDNCMDMYRTNFELADILFVSVHPVVGNLLAHAEAPNVYDKLPDAAILANSEWVGRLHEMAFDFERMQSFYVVLDGEYFGGSESYVLKFRSAFMDVFQRIHVVLVESGLRNLWKKRSRKNRMS</sequence>
<dbReference type="EMBL" id="DS231882">
    <property type="protein sequence ID" value="EDS42862.1"/>
    <property type="molecule type" value="Genomic_DNA"/>
</dbReference>
<dbReference type="VEuPathDB" id="VectorBase:CPIJ004631"/>
<evidence type="ECO:0000313" key="2">
    <source>
        <dbReference type="EnsemblMetazoa" id="CPIJ004631-PA"/>
    </source>
</evidence>
<reference evidence="1" key="1">
    <citation type="submission" date="2007-03" db="EMBL/GenBank/DDBJ databases">
        <title>Annotation of Culex pipiens quinquefasciatus.</title>
        <authorList>
            <consortium name="The Broad Institute Genome Sequencing Platform"/>
            <person name="Atkinson P.W."/>
            <person name="Hemingway J."/>
            <person name="Christensen B.M."/>
            <person name="Higgs S."/>
            <person name="Kodira C."/>
            <person name="Hannick L."/>
            <person name="Megy K."/>
            <person name="O'Leary S."/>
            <person name="Pearson M."/>
            <person name="Haas B.J."/>
            <person name="Mauceli E."/>
            <person name="Wortman J.R."/>
            <person name="Lee N.H."/>
            <person name="Guigo R."/>
            <person name="Stanke M."/>
            <person name="Alvarado L."/>
            <person name="Amedeo P."/>
            <person name="Antoine C.H."/>
            <person name="Arensburger P."/>
            <person name="Bidwell S.L."/>
            <person name="Crawford M."/>
            <person name="Camaro F."/>
            <person name="Devon K."/>
            <person name="Engels R."/>
            <person name="Hammond M."/>
            <person name="Howarth C."/>
            <person name="Koehrsen M."/>
            <person name="Lawson D."/>
            <person name="Montgomery P."/>
            <person name="Nene V."/>
            <person name="Nusbaum C."/>
            <person name="Puiu D."/>
            <person name="Romero-Severson J."/>
            <person name="Severson D.W."/>
            <person name="Shumway M."/>
            <person name="Sisk P."/>
            <person name="Stolte C."/>
            <person name="Zeng Q."/>
            <person name="Eisenstadt E."/>
            <person name="Fraser-Liggett C."/>
            <person name="Strausberg R."/>
            <person name="Galagan J."/>
            <person name="Birren B."/>
            <person name="Collins F.H."/>
        </authorList>
    </citation>
    <scope>NUCLEOTIDE SEQUENCE [LARGE SCALE GENOMIC DNA]</scope>
    <source>
        <strain evidence="1">JHB</strain>
    </source>
</reference>
<dbReference type="EnsemblMetazoa" id="CPIJ004631-RA">
    <property type="protein sequence ID" value="CPIJ004631-PA"/>
    <property type="gene ID" value="CPIJ004631"/>
</dbReference>
<dbReference type="Proteomes" id="UP000002320">
    <property type="component" value="Unassembled WGS sequence"/>
</dbReference>
<dbReference type="VEuPathDB" id="VectorBase:CQUJHB020403"/>
<dbReference type="AlphaFoldDB" id="B0WBT2"/>
<keyword evidence="3" id="KW-1185">Reference proteome</keyword>
<reference evidence="2" key="2">
    <citation type="submission" date="2021-02" db="UniProtKB">
        <authorList>
            <consortium name="EnsemblMetazoa"/>
        </authorList>
    </citation>
    <scope>IDENTIFICATION</scope>
    <source>
        <strain evidence="2">JHB</strain>
    </source>
</reference>
<dbReference type="KEGG" id="cqu:CpipJ_CPIJ004631"/>